<protein>
    <submittedName>
        <fullName evidence="2">Uncharacterized protein</fullName>
    </submittedName>
</protein>
<organism evidence="2 3">
    <name type="scientific">Podarcis lilfordi</name>
    <name type="common">Lilford's wall lizard</name>
    <dbReference type="NCBI Taxonomy" id="74358"/>
    <lineage>
        <taxon>Eukaryota</taxon>
        <taxon>Metazoa</taxon>
        <taxon>Chordata</taxon>
        <taxon>Craniata</taxon>
        <taxon>Vertebrata</taxon>
        <taxon>Euteleostomi</taxon>
        <taxon>Lepidosauria</taxon>
        <taxon>Squamata</taxon>
        <taxon>Bifurcata</taxon>
        <taxon>Unidentata</taxon>
        <taxon>Episquamata</taxon>
        <taxon>Laterata</taxon>
        <taxon>Lacertibaenia</taxon>
        <taxon>Lacertidae</taxon>
        <taxon>Podarcis</taxon>
    </lineage>
</organism>
<sequence length="98" mass="11148">MAYADIQVIFDALGLGDGEGDQKEKDPLRRELSVSHRSDLEGEEHFSCVRGNEKQISHTFLGSERSAARTEERSAAHRTTAASRTFFRRSWTEYEKEA</sequence>
<name>A0AA35JQ20_9SAUR</name>
<feature type="region of interest" description="Disordered" evidence="1">
    <location>
        <begin position="62"/>
        <end position="81"/>
    </location>
</feature>
<feature type="compositionally biased region" description="Basic and acidic residues" evidence="1">
    <location>
        <begin position="66"/>
        <end position="75"/>
    </location>
</feature>
<feature type="region of interest" description="Disordered" evidence="1">
    <location>
        <begin position="16"/>
        <end position="36"/>
    </location>
</feature>
<proteinExistence type="predicted"/>
<accession>A0AA35JQ20</accession>
<evidence type="ECO:0000313" key="3">
    <source>
        <dbReference type="Proteomes" id="UP001178461"/>
    </source>
</evidence>
<keyword evidence="3" id="KW-1185">Reference proteome</keyword>
<evidence type="ECO:0000313" key="2">
    <source>
        <dbReference type="EMBL" id="CAI5763174.1"/>
    </source>
</evidence>
<dbReference type="EMBL" id="OX395126">
    <property type="protein sequence ID" value="CAI5763174.1"/>
    <property type="molecule type" value="Genomic_DNA"/>
</dbReference>
<feature type="compositionally biased region" description="Basic and acidic residues" evidence="1">
    <location>
        <begin position="20"/>
        <end position="36"/>
    </location>
</feature>
<gene>
    <name evidence="2" type="ORF">PODLI_1B027044</name>
</gene>
<evidence type="ECO:0000256" key="1">
    <source>
        <dbReference type="SAM" id="MobiDB-lite"/>
    </source>
</evidence>
<dbReference type="AlphaFoldDB" id="A0AA35JQ20"/>
<dbReference type="Proteomes" id="UP001178461">
    <property type="component" value="Chromosome 1"/>
</dbReference>
<reference evidence="2" key="1">
    <citation type="submission" date="2022-12" db="EMBL/GenBank/DDBJ databases">
        <authorList>
            <person name="Alioto T."/>
            <person name="Alioto T."/>
            <person name="Gomez Garrido J."/>
        </authorList>
    </citation>
    <scope>NUCLEOTIDE SEQUENCE</scope>
</reference>